<accession>A0ABW4VJJ2</accession>
<reference evidence="3" key="1">
    <citation type="journal article" date="2019" name="Int. J. Syst. Evol. Microbiol.">
        <title>The Global Catalogue of Microorganisms (GCM) 10K type strain sequencing project: providing services to taxonomists for standard genome sequencing and annotation.</title>
        <authorList>
            <consortium name="The Broad Institute Genomics Platform"/>
            <consortium name="The Broad Institute Genome Sequencing Center for Infectious Disease"/>
            <person name="Wu L."/>
            <person name="Ma J."/>
        </authorList>
    </citation>
    <scope>NUCLEOTIDE SEQUENCE [LARGE SCALE GENOMIC DNA]</scope>
    <source>
        <strain evidence="3">CGMCC 1.15180</strain>
    </source>
</reference>
<keyword evidence="1" id="KW-0732">Signal</keyword>
<feature type="signal peptide" evidence="1">
    <location>
        <begin position="1"/>
        <end position="22"/>
    </location>
</feature>
<evidence type="ECO:0008006" key="4">
    <source>
        <dbReference type="Google" id="ProtNLM"/>
    </source>
</evidence>
<evidence type="ECO:0000256" key="1">
    <source>
        <dbReference type="SAM" id="SignalP"/>
    </source>
</evidence>
<gene>
    <name evidence="2" type="ORF">ACFSKL_08715</name>
</gene>
<comment type="caution">
    <text evidence="2">The sequence shown here is derived from an EMBL/GenBank/DDBJ whole genome shotgun (WGS) entry which is preliminary data.</text>
</comment>
<name>A0ABW4VJJ2_9BACT</name>
<protein>
    <recommendedName>
        <fullName evidence="4">Lipoprotein</fullName>
    </recommendedName>
</protein>
<dbReference type="Proteomes" id="UP001597361">
    <property type="component" value="Unassembled WGS sequence"/>
</dbReference>
<proteinExistence type="predicted"/>
<keyword evidence="3" id="KW-1185">Reference proteome</keyword>
<evidence type="ECO:0000313" key="3">
    <source>
        <dbReference type="Proteomes" id="UP001597361"/>
    </source>
</evidence>
<organism evidence="2 3">
    <name type="scientific">Belliella marina</name>
    <dbReference type="NCBI Taxonomy" id="1644146"/>
    <lineage>
        <taxon>Bacteria</taxon>
        <taxon>Pseudomonadati</taxon>
        <taxon>Bacteroidota</taxon>
        <taxon>Cytophagia</taxon>
        <taxon>Cytophagales</taxon>
        <taxon>Cyclobacteriaceae</taxon>
        <taxon>Belliella</taxon>
    </lineage>
</organism>
<feature type="chain" id="PRO_5045419180" description="Lipoprotein" evidence="1">
    <location>
        <begin position="23"/>
        <end position="234"/>
    </location>
</feature>
<sequence length="234" mass="27032">MNRIYLLLVLLVVCLGSCQSTKTTIRQYCKVCLSLDDGIIIDDVDSHFLSGMENNEIWDIIKSVFEKEGFTNVYDKYELDYEFFNNNIKGIDSPEDREQLGLKLGIKYILKPIVLQTRESDGFVYDVIDPHASKYPFPRELHPNPRKPGENISILRYELIETSSGEVVYIVDFKNSDTELSFSKDDDEDHYNFSTAVKTLSAGSRKGTKFTIADCSCPKKKYFKRRKIWEKLGF</sequence>
<dbReference type="EMBL" id="JBHUHR010000023">
    <property type="protein sequence ID" value="MFD2034869.1"/>
    <property type="molecule type" value="Genomic_DNA"/>
</dbReference>
<dbReference type="RefSeq" id="WP_376885414.1">
    <property type="nucleotide sequence ID" value="NZ_JBHUHR010000023.1"/>
</dbReference>
<evidence type="ECO:0000313" key="2">
    <source>
        <dbReference type="EMBL" id="MFD2034869.1"/>
    </source>
</evidence>